<dbReference type="Proteomes" id="UP001314263">
    <property type="component" value="Unassembled WGS sequence"/>
</dbReference>
<keyword evidence="6" id="KW-0812">Transmembrane</keyword>
<name>A0AAV1HWJ0_9CHLO</name>
<keyword evidence="7" id="KW-0735">Signal-anchor</keyword>
<keyword evidence="8" id="KW-1133">Transmembrane helix</keyword>
<comment type="caution">
    <text evidence="12">The sequence shown here is derived from an EMBL/GenBank/DDBJ whole genome shotgun (WGS) entry which is preliminary data.</text>
</comment>
<evidence type="ECO:0000313" key="12">
    <source>
        <dbReference type="EMBL" id="CAK0738802.1"/>
    </source>
</evidence>
<evidence type="ECO:0000256" key="10">
    <source>
        <dbReference type="ARBA" id="ARBA00023136"/>
    </source>
</evidence>
<keyword evidence="4 11" id="KW-0328">Glycosyltransferase</keyword>
<evidence type="ECO:0000256" key="11">
    <source>
        <dbReference type="RuleBase" id="RU363063"/>
    </source>
</evidence>
<comment type="subcellular location">
    <subcellularLocation>
        <location evidence="1 11">Golgi apparatus membrane</location>
        <topology evidence="1 11">Single-pass type II membrane protein</topology>
    </subcellularLocation>
</comment>
<keyword evidence="10" id="KW-0472">Membrane</keyword>
<dbReference type="InterPro" id="IPR002659">
    <property type="entry name" value="Glyco_trans_31"/>
</dbReference>
<comment type="similarity">
    <text evidence="3 11">Belongs to the glycosyltransferase 31 family.</text>
</comment>
<reference evidence="12 13" key="1">
    <citation type="submission" date="2023-10" db="EMBL/GenBank/DDBJ databases">
        <authorList>
            <person name="Maclean D."/>
            <person name="Macfadyen A."/>
        </authorList>
    </citation>
    <scope>NUCLEOTIDE SEQUENCE [LARGE SCALE GENOMIC DNA]</scope>
</reference>
<dbReference type="GO" id="GO:0000139">
    <property type="term" value="C:Golgi membrane"/>
    <property type="evidence" value="ECO:0007669"/>
    <property type="project" value="UniProtKB-SubCell"/>
</dbReference>
<evidence type="ECO:0000256" key="7">
    <source>
        <dbReference type="ARBA" id="ARBA00022968"/>
    </source>
</evidence>
<evidence type="ECO:0000256" key="2">
    <source>
        <dbReference type="ARBA" id="ARBA00004922"/>
    </source>
</evidence>
<evidence type="ECO:0000256" key="3">
    <source>
        <dbReference type="ARBA" id="ARBA00008661"/>
    </source>
</evidence>
<gene>
    <name evidence="12" type="ORF">CVIRNUC_001095</name>
</gene>
<dbReference type="EC" id="2.4.1.-" evidence="11"/>
<comment type="cofactor">
    <cofactor evidence="11">
        <name>Mn(2+)</name>
        <dbReference type="ChEBI" id="CHEBI:29035"/>
    </cofactor>
</comment>
<keyword evidence="5" id="KW-0808">Transferase</keyword>
<evidence type="ECO:0000256" key="9">
    <source>
        <dbReference type="ARBA" id="ARBA00023034"/>
    </source>
</evidence>
<dbReference type="PANTHER" id="PTHR11214">
    <property type="entry name" value="BETA-1,3-N-ACETYLGLUCOSAMINYLTRANSFERASE"/>
    <property type="match status" value="1"/>
</dbReference>
<sequence>MLSLAAHSAKASSLAAALLLTTGLFIHLHLLRSSNLPSIVSSNELLLSPGGSSLPSDSTAALAHAHSAHRVEFSIAGLFLDLEDALNIDLPLQRAEAQVEALFLQGSSAHKDDSSDARNAWKRPQQGAAGRRFGVFGGSQHQAEDEAAGAELRVLIAVTSECCSSTSKSALRRAEARQTWAKHIREKHLGADIRFVLAQPPANSRAAAVAELRHEAADSRDLLVIRGREEYKNLPNKSVRLLRYALSSPSGYTHVLKTDDDCYIRYPALAATLRQPETAEPDGGTTQVQMRGVYKGCLENPHGFFALRNPDSKWHIPYEDMPDSVVPWERKYLAGWGYLLSRDVAQHVVNATSAWNRAPDKAPGWYAGLHWEDVLIGLIASGVTGEEPQDDPAFVAAWKGCSAATAVRHLDVEAPQLFWPLYQMELRGAWRGDQVNCSEGEYAIDDYWSWKGWRDSLAGVQALGTVGRRLD</sequence>
<dbReference type="AlphaFoldDB" id="A0AAV1HWJ0"/>
<keyword evidence="13" id="KW-1185">Reference proteome</keyword>
<evidence type="ECO:0000313" key="13">
    <source>
        <dbReference type="Proteomes" id="UP001314263"/>
    </source>
</evidence>
<keyword evidence="9 11" id="KW-0333">Golgi apparatus</keyword>
<evidence type="ECO:0000256" key="1">
    <source>
        <dbReference type="ARBA" id="ARBA00004323"/>
    </source>
</evidence>
<evidence type="ECO:0000256" key="5">
    <source>
        <dbReference type="ARBA" id="ARBA00022679"/>
    </source>
</evidence>
<dbReference type="GO" id="GO:0016758">
    <property type="term" value="F:hexosyltransferase activity"/>
    <property type="evidence" value="ECO:0007669"/>
    <property type="project" value="InterPro"/>
</dbReference>
<protein>
    <recommendedName>
        <fullName evidence="11">Hexosyltransferase</fullName>
        <ecNumber evidence="11">2.4.1.-</ecNumber>
    </recommendedName>
</protein>
<comment type="pathway">
    <text evidence="2">Protein modification; protein glycosylation.</text>
</comment>
<evidence type="ECO:0000256" key="6">
    <source>
        <dbReference type="ARBA" id="ARBA00022692"/>
    </source>
</evidence>
<proteinExistence type="inferred from homology"/>
<accession>A0AAV1HWJ0</accession>
<dbReference type="Pfam" id="PF01762">
    <property type="entry name" value="Galactosyl_T"/>
    <property type="match status" value="1"/>
</dbReference>
<evidence type="ECO:0000256" key="4">
    <source>
        <dbReference type="ARBA" id="ARBA00022676"/>
    </source>
</evidence>
<keyword evidence="11" id="KW-0464">Manganese</keyword>
<evidence type="ECO:0000256" key="8">
    <source>
        <dbReference type="ARBA" id="ARBA00022989"/>
    </source>
</evidence>
<organism evidence="12 13">
    <name type="scientific">Coccomyxa viridis</name>
    <dbReference type="NCBI Taxonomy" id="1274662"/>
    <lineage>
        <taxon>Eukaryota</taxon>
        <taxon>Viridiplantae</taxon>
        <taxon>Chlorophyta</taxon>
        <taxon>core chlorophytes</taxon>
        <taxon>Trebouxiophyceae</taxon>
        <taxon>Trebouxiophyceae incertae sedis</taxon>
        <taxon>Coccomyxaceae</taxon>
        <taxon>Coccomyxa</taxon>
    </lineage>
</organism>
<dbReference type="Gene3D" id="3.90.550.50">
    <property type="match status" value="1"/>
</dbReference>
<dbReference type="EMBL" id="CAUYUE010000002">
    <property type="protein sequence ID" value="CAK0738802.1"/>
    <property type="molecule type" value="Genomic_DNA"/>
</dbReference>